<name>A0AAV9X5H6_9PEZI</name>
<dbReference type="AlphaFoldDB" id="A0AAV9X5H6"/>
<feature type="signal peptide" evidence="3">
    <location>
        <begin position="1"/>
        <end position="20"/>
    </location>
</feature>
<keyword evidence="2" id="KW-1133">Transmembrane helix</keyword>
<proteinExistence type="predicted"/>
<keyword evidence="5" id="KW-1185">Reference proteome</keyword>
<reference evidence="4 5" key="1">
    <citation type="submission" date="2019-10" db="EMBL/GenBank/DDBJ databases">
        <authorList>
            <person name="Palmer J.M."/>
        </authorList>
    </citation>
    <scope>NUCLEOTIDE SEQUENCE [LARGE SCALE GENOMIC DNA]</scope>
    <source>
        <strain evidence="4 5">TWF694</strain>
    </source>
</reference>
<feature type="transmembrane region" description="Helical" evidence="2">
    <location>
        <begin position="472"/>
        <end position="491"/>
    </location>
</feature>
<dbReference type="Proteomes" id="UP001365542">
    <property type="component" value="Unassembled WGS sequence"/>
</dbReference>
<feature type="compositionally biased region" description="Low complexity" evidence="1">
    <location>
        <begin position="269"/>
        <end position="355"/>
    </location>
</feature>
<feature type="region of interest" description="Disordered" evidence="1">
    <location>
        <begin position="267"/>
        <end position="362"/>
    </location>
</feature>
<accession>A0AAV9X5H6</accession>
<keyword evidence="3" id="KW-0732">Signal</keyword>
<gene>
    <name evidence="4" type="ORF">TWF694_011542</name>
</gene>
<comment type="caution">
    <text evidence="4">The sequence shown here is derived from an EMBL/GenBank/DDBJ whole genome shotgun (WGS) entry which is preliminary data.</text>
</comment>
<evidence type="ECO:0000256" key="3">
    <source>
        <dbReference type="SAM" id="SignalP"/>
    </source>
</evidence>
<organism evidence="4 5">
    <name type="scientific">Orbilia ellipsospora</name>
    <dbReference type="NCBI Taxonomy" id="2528407"/>
    <lineage>
        <taxon>Eukaryota</taxon>
        <taxon>Fungi</taxon>
        <taxon>Dikarya</taxon>
        <taxon>Ascomycota</taxon>
        <taxon>Pezizomycotina</taxon>
        <taxon>Orbiliomycetes</taxon>
        <taxon>Orbiliales</taxon>
        <taxon>Orbiliaceae</taxon>
        <taxon>Orbilia</taxon>
    </lineage>
</organism>
<keyword evidence="2" id="KW-0812">Transmembrane</keyword>
<protein>
    <submittedName>
        <fullName evidence="4">Uncharacterized protein</fullName>
    </submittedName>
</protein>
<evidence type="ECO:0000313" key="4">
    <source>
        <dbReference type="EMBL" id="KAK6537350.1"/>
    </source>
</evidence>
<dbReference type="EMBL" id="JAVHJO010000009">
    <property type="protein sequence ID" value="KAK6537350.1"/>
    <property type="molecule type" value="Genomic_DNA"/>
</dbReference>
<evidence type="ECO:0000256" key="2">
    <source>
        <dbReference type="SAM" id="Phobius"/>
    </source>
</evidence>
<sequence>MRSRIANAGLLLSLAASTMAEPYPSAIGSNSGAAANIEARSGGERLSFLGAMNRLQKRESLFELFRRNLGEINGAMADLYPRQLDTTPTDPVTGNTGTSNFDLAAWDAEVIDACDDKMALLSNLVNAKTDPAGVGVCYNIPFYNATTGAFASDIRLWKISNGTTDWETAEAAAKISLSVQYQGATVKLATANANGTASAAPVTAAAVKNKALAPGAVSANAVTSNAFGGGTKMIVTSQGNEAAPPAENQGNSNGIISSAKFELLSNNGASSGSSSSSSSSSTTSASKTKSTTAASKSTKSASKAAKSKTSSSSKAASKTPAAKANVKAASKPSSSKSASKPASKTSSAKGAAKTSSKPKRIAKRMEMLQDPESPSTGPQIKLLQTMRFVGQVNPEIMKNATIVKNPSIMKLVLTPSLLMMGTDHAGNPMNASVSAAQIEYVTGAFSNITIPTPPVTPFVLPGTFIAITPIGLYLYSAYFILFVLIVGWGTVERYLFRMSFRKRSAELAGHTGAGKI</sequence>
<feature type="chain" id="PRO_5043497148" evidence="3">
    <location>
        <begin position="21"/>
        <end position="516"/>
    </location>
</feature>
<keyword evidence="2" id="KW-0472">Membrane</keyword>
<evidence type="ECO:0000313" key="5">
    <source>
        <dbReference type="Proteomes" id="UP001365542"/>
    </source>
</evidence>
<evidence type="ECO:0000256" key="1">
    <source>
        <dbReference type="SAM" id="MobiDB-lite"/>
    </source>
</evidence>